<dbReference type="Pfam" id="PF00589">
    <property type="entry name" value="Phage_integrase"/>
    <property type="match status" value="1"/>
</dbReference>
<evidence type="ECO:0000256" key="1">
    <source>
        <dbReference type="ARBA" id="ARBA00008857"/>
    </source>
</evidence>
<comment type="similarity">
    <text evidence="1">Belongs to the 'phage' integrase family.</text>
</comment>
<dbReference type="Gene3D" id="1.10.443.10">
    <property type="entry name" value="Intergrase catalytic core"/>
    <property type="match status" value="1"/>
</dbReference>
<dbReference type="AlphaFoldDB" id="A0A3D8VN59"/>
<dbReference type="CDD" id="cd00397">
    <property type="entry name" value="DNA_BRE_C"/>
    <property type="match status" value="1"/>
</dbReference>
<dbReference type="PANTHER" id="PTHR30349:SF41">
    <property type="entry name" value="INTEGRASE_RECOMBINASE PROTEIN MJ0367-RELATED"/>
    <property type="match status" value="1"/>
</dbReference>
<name>A0A3D8VN59_9BACI</name>
<protein>
    <submittedName>
        <fullName evidence="7">Site-specific integrase</fullName>
    </submittedName>
</protein>
<dbReference type="Proteomes" id="UP000257032">
    <property type="component" value="Unassembled WGS sequence"/>
</dbReference>
<evidence type="ECO:0000313" key="7">
    <source>
        <dbReference type="EMBL" id="RDY70879.1"/>
    </source>
</evidence>
<evidence type="ECO:0000256" key="2">
    <source>
        <dbReference type="ARBA" id="ARBA00023125"/>
    </source>
</evidence>
<reference evidence="7 8" key="1">
    <citation type="submission" date="2018-08" db="EMBL/GenBank/DDBJ databases">
        <title>Genome sequence of strict halophilic Halobacillus trueperi SS1 isolated from Lunsu, a salty water body of North West Himalayas.</title>
        <authorList>
            <person name="Gupta S."/>
            <person name="Sharma P."/>
            <person name="Dev K."/>
            <person name="Baumler D."/>
            <person name="Sourirajan A."/>
        </authorList>
    </citation>
    <scope>NUCLEOTIDE SEQUENCE [LARGE SCALE GENOMIC DNA]</scope>
    <source>
        <strain evidence="7 8">SS1</strain>
    </source>
</reference>
<dbReference type="InterPro" id="IPR050090">
    <property type="entry name" value="Tyrosine_recombinase_XerCD"/>
</dbReference>
<evidence type="ECO:0000256" key="3">
    <source>
        <dbReference type="ARBA" id="ARBA00023172"/>
    </source>
</evidence>
<evidence type="ECO:0000259" key="6">
    <source>
        <dbReference type="PROSITE" id="PS51900"/>
    </source>
</evidence>
<dbReference type="GO" id="GO:0003677">
    <property type="term" value="F:DNA binding"/>
    <property type="evidence" value="ECO:0007669"/>
    <property type="project" value="UniProtKB-UniRule"/>
</dbReference>
<dbReference type="SUPFAM" id="SSF56349">
    <property type="entry name" value="DNA breaking-rejoining enzymes"/>
    <property type="match status" value="1"/>
</dbReference>
<dbReference type="PANTHER" id="PTHR30349">
    <property type="entry name" value="PHAGE INTEGRASE-RELATED"/>
    <property type="match status" value="1"/>
</dbReference>
<evidence type="ECO:0000256" key="4">
    <source>
        <dbReference type="PROSITE-ProRule" id="PRU01248"/>
    </source>
</evidence>
<organism evidence="7 8">
    <name type="scientific">Halobacillus trueperi</name>
    <dbReference type="NCBI Taxonomy" id="156205"/>
    <lineage>
        <taxon>Bacteria</taxon>
        <taxon>Bacillati</taxon>
        <taxon>Bacillota</taxon>
        <taxon>Bacilli</taxon>
        <taxon>Bacillales</taxon>
        <taxon>Bacillaceae</taxon>
        <taxon>Halobacillus</taxon>
    </lineage>
</organism>
<keyword evidence="3" id="KW-0233">DNA recombination</keyword>
<comment type="caution">
    <text evidence="7">The sequence shown here is derived from an EMBL/GenBank/DDBJ whole genome shotgun (WGS) entry which is preliminary data.</text>
</comment>
<dbReference type="InterPro" id="IPR044068">
    <property type="entry name" value="CB"/>
</dbReference>
<dbReference type="InterPro" id="IPR010998">
    <property type="entry name" value="Integrase_recombinase_N"/>
</dbReference>
<keyword evidence="2 4" id="KW-0238">DNA-binding</keyword>
<dbReference type="InterPro" id="IPR013762">
    <property type="entry name" value="Integrase-like_cat_sf"/>
</dbReference>
<feature type="domain" description="Core-binding (CB)" evidence="6">
    <location>
        <begin position="27"/>
        <end position="106"/>
    </location>
</feature>
<accession>A0A3D8VN59</accession>
<dbReference type="EMBL" id="QTLC01000039">
    <property type="protein sequence ID" value="RDY70879.1"/>
    <property type="molecule type" value="Genomic_DNA"/>
</dbReference>
<dbReference type="InterPro" id="IPR011010">
    <property type="entry name" value="DNA_brk_join_enz"/>
</dbReference>
<proteinExistence type="inferred from homology"/>
<evidence type="ECO:0000313" key="8">
    <source>
        <dbReference type="Proteomes" id="UP000257032"/>
    </source>
</evidence>
<dbReference type="GO" id="GO:0015074">
    <property type="term" value="P:DNA integration"/>
    <property type="evidence" value="ECO:0007669"/>
    <property type="project" value="InterPro"/>
</dbReference>
<sequence length="327" mass="38003">MRRPRSRIPEVLDESSGHISESKKVNTTWQRAMEDFLLWKKAHGVSEATLKGYNNHIKHFYKKNPISWGKEEETKQGVLEHLSANIKPATYNLRLIYLRAFYDWCIGEGLMSTNPLDGYKKRKAPPRIVEIPLETLQLLLKLPNQQTFAGLRDYSLIMFTLDTGTRPSEAFQLTVEDFDINNSSVTVPESVAKTRQSRTLPLLPSTMNTLKKLIRVRPDDWGEDLPVFSTTDGENITRKIWSKRMNEYSKELNFKIRPYDLRHAFAIMYLRNGGNAFSLQKLMGHENMDMTKRYLNITGQDLREAHEHASPINKLIPKRNTRIRKLK</sequence>
<dbReference type="GO" id="GO:0006310">
    <property type="term" value="P:DNA recombination"/>
    <property type="evidence" value="ECO:0007669"/>
    <property type="project" value="UniProtKB-KW"/>
</dbReference>
<evidence type="ECO:0000259" key="5">
    <source>
        <dbReference type="PROSITE" id="PS51898"/>
    </source>
</evidence>
<dbReference type="PROSITE" id="PS51900">
    <property type="entry name" value="CB"/>
    <property type="match status" value="1"/>
</dbReference>
<dbReference type="PROSITE" id="PS51898">
    <property type="entry name" value="TYR_RECOMBINASE"/>
    <property type="match status" value="1"/>
</dbReference>
<dbReference type="Gene3D" id="1.10.150.130">
    <property type="match status" value="1"/>
</dbReference>
<dbReference type="InterPro" id="IPR002104">
    <property type="entry name" value="Integrase_catalytic"/>
</dbReference>
<feature type="domain" description="Tyr recombinase" evidence="5">
    <location>
        <begin position="126"/>
        <end position="307"/>
    </location>
</feature>
<gene>
    <name evidence="7" type="ORF">DXT76_10865</name>
</gene>